<accession>A0AAV9PFM3</accession>
<dbReference type="GO" id="GO:0070822">
    <property type="term" value="C:Sin3-type complex"/>
    <property type="evidence" value="ECO:0007669"/>
    <property type="project" value="TreeGrafter"/>
</dbReference>
<feature type="compositionally biased region" description="Polar residues" evidence="1">
    <location>
        <begin position="548"/>
        <end position="565"/>
    </location>
</feature>
<feature type="compositionally biased region" description="Low complexity" evidence="1">
    <location>
        <begin position="35"/>
        <end position="48"/>
    </location>
</feature>
<name>A0AAV9PFM3_9PEZI</name>
<dbReference type="GeneID" id="89925607"/>
<evidence type="ECO:0000259" key="2">
    <source>
        <dbReference type="Pfam" id="PF25995"/>
    </source>
</evidence>
<dbReference type="EMBL" id="JAVRRT010000006">
    <property type="protein sequence ID" value="KAK5171117.1"/>
    <property type="molecule type" value="Genomic_DNA"/>
</dbReference>
<reference evidence="3 4" key="1">
    <citation type="submission" date="2023-08" db="EMBL/GenBank/DDBJ databases">
        <title>Black Yeasts Isolated from many extreme environments.</title>
        <authorList>
            <person name="Coleine C."/>
            <person name="Stajich J.E."/>
            <person name="Selbmann L."/>
        </authorList>
    </citation>
    <scope>NUCLEOTIDE SEQUENCE [LARGE SCALE GENOMIC DNA]</scope>
    <source>
        <strain evidence="3 4">CCFEE 5935</strain>
    </source>
</reference>
<dbReference type="Pfam" id="PF25995">
    <property type="entry name" value="STB6_N"/>
    <property type="match status" value="1"/>
</dbReference>
<dbReference type="InterPro" id="IPR059025">
    <property type="entry name" value="STB6_N"/>
</dbReference>
<feature type="compositionally biased region" description="Basic and acidic residues" evidence="1">
    <location>
        <begin position="626"/>
        <end position="637"/>
    </location>
</feature>
<gene>
    <name evidence="3" type="ORF">LTR77_004261</name>
</gene>
<evidence type="ECO:0000256" key="1">
    <source>
        <dbReference type="SAM" id="MobiDB-lite"/>
    </source>
</evidence>
<feature type="compositionally biased region" description="Low complexity" evidence="1">
    <location>
        <begin position="581"/>
        <end position="598"/>
    </location>
</feature>
<dbReference type="PANTHER" id="PTHR31011:SF2">
    <property type="entry name" value="PROTEIN STB2-RELATED"/>
    <property type="match status" value="1"/>
</dbReference>
<feature type="region of interest" description="Disordered" evidence="1">
    <location>
        <begin position="488"/>
        <end position="697"/>
    </location>
</feature>
<feature type="compositionally biased region" description="Polar residues" evidence="1">
    <location>
        <begin position="599"/>
        <end position="610"/>
    </location>
</feature>
<feature type="region of interest" description="Disordered" evidence="1">
    <location>
        <begin position="1"/>
        <end position="59"/>
    </location>
</feature>
<sequence length="901" mass="100209">MAANASRTSTDGKHFRPPRLQTSFHRQPTLERPGTSATSSNNTANTSAQHGTPESVAAGTPAGHQRFVLTDPLAFLYLEGDPSTKVLERDRELEGYECYLVEQWATSRSHPTFTITTYTGDPSHHVVVGVLSVPIDESTWSARLRVYFKALNQYHARRRETPLGILMVTSLSGFPSSLTVIAVPDGDLKKHRADFFVNEDLKRLNCAGRVGLTLSPPTAATIAKFHQLYRTSDKNEVYDSVIELVRLCQSALMLFDKLEIDYADGLLCDVTERAINDWWLEIGSSYYNIEPHDGILGPTTVAGLLGLLMGARNRLHSLGAPVGKDAFDVDAMKKGISSFQKQQRVQRTRRIDRRTLDKLHRATAKAANSEGHWAVPKAVKSTVAELSGKGGEMVMDVVGRRDRAGIAEIETCDMERFVQLVQGERAKWLWYGKAVKKAANRDTMGVQGKPGQEWKQIDAGQLNFKESEHGGFTWTARKSVADGLVGKREQYEDTGTPDEQDTDDEDKSKGILKRTSGFKEARSGIGKFKGAVGLGHHHRHTSSKDDSPQTPRSPQSPYMTQSPVDDTSARTSKEHRRRPLLPRTRSSPASSISSPQSPVQEQRSRNTTDSIPEHVGAAATSVYAASHREVQPKRSSESVRASSHRSKEGQNGDIDPADEEGSESATLGARSAAGSVYNEEQSTETLPNEAKPEEDVGRLMKRTVSYSRVVEVSLQSRSEDAYPRHLSFSLAEESVLSWESIAPEDPDATFDNPKAELLQQEFNASELKHLHHLISELRTDTASFTQAQLYTLMSSLNKFDEDQQTLESMYRPHIDHMHALQTDAEGMLREERERLEESGKEIETLAAKLDYEIAGLKSKVEEVEAGVGDFAKGVRRVEDRVRELEKDAERDEQRGWRCNVM</sequence>
<protein>
    <recommendedName>
        <fullName evidence="2">STB6-like N-terminal domain-containing protein</fullName>
    </recommendedName>
</protein>
<evidence type="ECO:0000313" key="3">
    <source>
        <dbReference type="EMBL" id="KAK5171117.1"/>
    </source>
</evidence>
<dbReference type="InterPro" id="IPR038919">
    <property type="entry name" value="STB2/STB2"/>
</dbReference>
<keyword evidence="4" id="KW-1185">Reference proteome</keyword>
<comment type="caution">
    <text evidence="3">The sequence shown here is derived from an EMBL/GenBank/DDBJ whole genome shotgun (WGS) entry which is preliminary data.</text>
</comment>
<feature type="domain" description="STB6-like N-terminal" evidence="2">
    <location>
        <begin position="65"/>
        <end position="204"/>
    </location>
</feature>
<dbReference type="Proteomes" id="UP001337655">
    <property type="component" value="Unassembled WGS sequence"/>
</dbReference>
<proteinExistence type="predicted"/>
<evidence type="ECO:0000313" key="4">
    <source>
        <dbReference type="Proteomes" id="UP001337655"/>
    </source>
</evidence>
<feature type="compositionally biased region" description="Acidic residues" evidence="1">
    <location>
        <begin position="495"/>
        <end position="505"/>
    </location>
</feature>
<dbReference type="AlphaFoldDB" id="A0AAV9PFM3"/>
<dbReference type="PANTHER" id="PTHR31011">
    <property type="entry name" value="PROTEIN STB2-RELATED"/>
    <property type="match status" value="1"/>
</dbReference>
<dbReference type="RefSeq" id="XP_064660145.1">
    <property type="nucleotide sequence ID" value="XM_064801515.1"/>
</dbReference>
<organism evidence="3 4">
    <name type="scientific">Saxophila tyrrhenica</name>
    <dbReference type="NCBI Taxonomy" id="1690608"/>
    <lineage>
        <taxon>Eukaryota</taxon>
        <taxon>Fungi</taxon>
        <taxon>Dikarya</taxon>
        <taxon>Ascomycota</taxon>
        <taxon>Pezizomycotina</taxon>
        <taxon>Dothideomycetes</taxon>
        <taxon>Dothideomycetidae</taxon>
        <taxon>Mycosphaerellales</taxon>
        <taxon>Extremaceae</taxon>
        <taxon>Saxophila</taxon>
    </lineage>
</organism>